<dbReference type="NCBIfam" id="NF010742">
    <property type="entry name" value="PRK14144.1"/>
    <property type="match status" value="1"/>
</dbReference>
<dbReference type="GO" id="GO:0005829">
    <property type="term" value="C:cytosol"/>
    <property type="evidence" value="ECO:0007669"/>
    <property type="project" value="TreeGrafter"/>
</dbReference>
<dbReference type="PANTHER" id="PTHR21237">
    <property type="entry name" value="GRPE PROTEIN"/>
    <property type="match status" value="1"/>
</dbReference>
<dbReference type="PATRIC" id="fig|1212489.4.peg.2518"/>
<feature type="region of interest" description="Disordered" evidence="13">
    <location>
        <begin position="51"/>
        <end position="76"/>
    </location>
</feature>
<dbReference type="NCBIfam" id="NF010748">
    <property type="entry name" value="PRK14150.1"/>
    <property type="match status" value="1"/>
</dbReference>
<dbReference type="PROSITE" id="PS01071">
    <property type="entry name" value="GRPE"/>
    <property type="match status" value="1"/>
</dbReference>
<keyword evidence="6 10" id="KW-0143">Chaperone</keyword>
<dbReference type="Gene3D" id="3.90.20.20">
    <property type="match status" value="1"/>
</dbReference>
<dbReference type="EMBL" id="LNXY01000027">
    <property type="protein sequence ID" value="KTC86060.1"/>
    <property type="molecule type" value="Genomic_DNA"/>
</dbReference>
<dbReference type="SUPFAM" id="SSF51064">
    <property type="entry name" value="Head domain of nucleotide exchange factor GrpE"/>
    <property type="match status" value="1"/>
</dbReference>
<dbReference type="HAMAP" id="MF_01151">
    <property type="entry name" value="GrpE"/>
    <property type="match status" value="1"/>
</dbReference>
<dbReference type="GO" id="GO:0042803">
    <property type="term" value="F:protein homodimerization activity"/>
    <property type="evidence" value="ECO:0007669"/>
    <property type="project" value="InterPro"/>
</dbReference>
<organism evidence="14 15">
    <name type="scientific">Legionella drozanskii LLAP-1</name>
    <dbReference type="NCBI Taxonomy" id="1212489"/>
    <lineage>
        <taxon>Bacteria</taxon>
        <taxon>Pseudomonadati</taxon>
        <taxon>Pseudomonadota</taxon>
        <taxon>Gammaproteobacteria</taxon>
        <taxon>Legionellales</taxon>
        <taxon>Legionellaceae</taxon>
        <taxon>Legionella</taxon>
    </lineage>
</organism>
<dbReference type="PANTHER" id="PTHR21237:SF23">
    <property type="entry name" value="GRPE PROTEIN HOMOLOG, MITOCHONDRIAL"/>
    <property type="match status" value="1"/>
</dbReference>
<name>A0A0W0SS45_9GAMM</name>
<comment type="subcellular location">
    <subcellularLocation>
        <location evidence="1 10">Cytoplasm</location>
    </subcellularLocation>
</comment>
<dbReference type="PRINTS" id="PR00773">
    <property type="entry name" value="GRPEPROTEIN"/>
</dbReference>
<evidence type="ECO:0000256" key="11">
    <source>
        <dbReference type="RuleBase" id="RU000639"/>
    </source>
</evidence>
<comment type="subunit">
    <text evidence="3 10">Homodimer.</text>
</comment>
<dbReference type="FunFam" id="2.30.22.10:FF:000001">
    <property type="entry name" value="Protein GrpE"/>
    <property type="match status" value="1"/>
</dbReference>
<dbReference type="GO" id="GO:0051087">
    <property type="term" value="F:protein-folding chaperone binding"/>
    <property type="evidence" value="ECO:0007669"/>
    <property type="project" value="InterPro"/>
</dbReference>
<feature type="compositionally biased region" description="Acidic residues" evidence="13">
    <location>
        <begin position="52"/>
        <end position="70"/>
    </location>
</feature>
<accession>A0A0W0SS45</accession>
<comment type="caution">
    <text evidence="14">The sequence shown here is derived from an EMBL/GenBank/DDBJ whole genome shotgun (WGS) entry which is preliminary data.</text>
</comment>
<evidence type="ECO:0000256" key="10">
    <source>
        <dbReference type="HAMAP-Rule" id="MF_01151"/>
    </source>
</evidence>
<gene>
    <name evidence="10 14" type="primary">grpE</name>
    <name evidence="14" type="ORF">Ldro_2385</name>
</gene>
<dbReference type="GO" id="GO:0016853">
    <property type="term" value="F:isomerase activity"/>
    <property type="evidence" value="ECO:0007669"/>
    <property type="project" value="UniProtKB-KW"/>
</dbReference>
<dbReference type="CDD" id="cd00446">
    <property type="entry name" value="GrpE"/>
    <property type="match status" value="1"/>
</dbReference>
<dbReference type="GO" id="GO:0006457">
    <property type="term" value="P:protein folding"/>
    <property type="evidence" value="ECO:0007669"/>
    <property type="project" value="InterPro"/>
</dbReference>
<evidence type="ECO:0000256" key="12">
    <source>
        <dbReference type="RuleBase" id="RU004478"/>
    </source>
</evidence>
<sequence length="242" mass="27705">MVNKPLDLNNKIILVNGLEFSIVDPQLQSPLFWEIPMNKDKGKDWHKFKEESELDDMSEEINEEDEDEGGTEGGEAALEHPSYESLEEKLTVAEQKAHENWEKAVRATAELENVRRRAERDVANAHRYGLEKLIHSFLPVMDSLEQALQLTEKHADESMREGLLLTIKLFMDALKKLDVEEIDPLGLVFNPQEHEAMSMQEVPDVEPNTVITVFQKGYKLNDRVIRPARVIVAKPKPINEKA</sequence>
<dbReference type="SUPFAM" id="SSF58014">
    <property type="entry name" value="Coiled-coil domain of nucleotide exchange factor GrpE"/>
    <property type="match status" value="1"/>
</dbReference>
<evidence type="ECO:0000256" key="4">
    <source>
        <dbReference type="ARBA" id="ARBA00022490"/>
    </source>
</evidence>
<evidence type="ECO:0000313" key="15">
    <source>
        <dbReference type="Proteomes" id="UP000054736"/>
    </source>
</evidence>
<reference evidence="14 15" key="1">
    <citation type="submission" date="2015-11" db="EMBL/GenBank/DDBJ databases">
        <title>Genomic analysis of 38 Legionella species identifies large and diverse effector repertoires.</title>
        <authorList>
            <person name="Burstein D."/>
            <person name="Amaro F."/>
            <person name="Zusman T."/>
            <person name="Lifshitz Z."/>
            <person name="Cohen O."/>
            <person name="Gilbert J.A."/>
            <person name="Pupko T."/>
            <person name="Shuman H.A."/>
            <person name="Segal G."/>
        </authorList>
    </citation>
    <scope>NUCLEOTIDE SEQUENCE [LARGE SCALE GENOMIC DNA]</scope>
    <source>
        <strain evidence="14 15">ATCC 700990</strain>
    </source>
</reference>
<evidence type="ECO:0000256" key="2">
    <source>
        <dbReference type="ARBA" id="ARBA00009054"/>
    </source>
</evidence>
<keyword evidence="14" id="KW-0413">Isomerase</keyword>
<evidence type="ECO:0000256" key="3">
    <source>
        <dbReference type="ARBA" id="ARBA00011738"/>
    </source>
</evidence>
<evidence type="ECO:0000256" key="9">
    <source>
        <dbReference type="ARBA" id="ARBA00076414"/>
    </source>
</evidence>
<dbReference type="Proteomes" id="UP000054736">
    <property type="component" value="Unassembled WGS sequence"/>
</dbReference>
<dbReference type="GO" id="GO:0051082">
    <property type="term" value="F:unfolded protein binding"/>
    <property type="evidence" value="ECO:0007669"/>
    <property type="project" value="TreeGrafter"/>
</dbReference>
<dbReference type="AlphaFoldDB" id="A0A0W0SS45"/>
<dbReference type="InterPro" id="IPR000740">
    <property type="entry name" value="GrpE"/>
</dbReference>
<dbReference type="InterPro" id="IPR009012">
    <property type="entry name" value="GrpE_head"/>
</dbReference>
<comment type="function">
    <text evidence="7 10 11">Participates actively in the response to hyperosmotic and heat shock by preventing the aggregation of stress-denatured proteins, in association with DnaK and GrpE. It is the nucleotide exchange factor for DnaK and may function as a thermosensor. Unfolded proteins bind initially to DnaJ; upon interaction with the DnaJ-bound protein, DnaK hydrolyzes its bound ATP, resulting in the formation of a stable complex. GrpE releases ADP from DnaK; ATP binding to DnaK triggers the release of the substrate protein, thus completing the reaction cycle. Several rounds of ATP-dependent interactions between DnaJ, DnaK and GrpE are required for fully efficient folding.</text>
</comment>
<evidence type="ECO:0000313" key="14">
    <source>
        <dbReference type="EMBL" id="KTC86060.1"/>
    </source>
</evidence>
<comment type="similarity">
    <text evidence="2 10 12">Belongs to the GrpE family.</text>
</comment>
<dbReference type="Pfam" id="PF01025">
    <property type="entry name" value="GrpE"/>
    <property type="match status" value="1"/>
</dbReference>
<dbReference type="NCBIfam" id="NF010737">
    <property type="entry name" value="PRK14139.1"/>
    <property type="match status" value="1"/>
</dbReference>
<evidence type="ECO:0000256" key="8">
    <source>
        <dbReference type="ARBA" id="ARBA00072274"/>
    </source>
</evidence>
<evidence type="ECO:0000256" key="6">
    <source>
        <dbReference type="ARBA" id="ARBA00023186"/>
    </source>
</evidence>
<dbReference type="GO" id="GO:0000774">
    <property type="term" value="F:adenyl-nucleotide exchange factor activity"/>
    <property type="evidence" value="ECO:0007669"/>
    <property type="project" value="InterPro"/>
</dbReference>
<evidence type="ECO:0000256" key="13">
    <source>
        <dbReference type="SAM" id="MobiDB-lite"/>
    </source>
</evidence>
<proteinExistence type="inferred from homology"/>
<keyword evidence="4 10" id="KW-0963">Cytoplasm</keyword>
<dbReference type="STRING" id="1212489.Ldro_2385"/>
<keyword evidence="5 10" id="KW-0346">Stress response</keyword>
<dbReference type="Gene3D" id="2.30.22.10">
    <property type="entry name" value="Head domain of nucleotide exchange factor GrpE"/>
    <property type="match status" value="1"/>
</dbReference>
<evidence type="ECO:0000256" key="5">
    <source>
        <dbReference type="ARBA" id="ARBA00023016"/>
    </source>
</evidence>
<protein>
    <recommendedName>
        <fullName evidence="8 10">Protein GrpE</fullName>
    </recommendedName>
    <alternativeName>
        <fullName evidence="9 10">HSP-70 cofactor</fullName>
    </alternativeName>
</protein>
<dbReference type="InterPro" id="IPR013805">
    <property type="entry name" value="GrpE_CC"/>
</dbReference>
<keyword evidence="15" id="KW-1185">Reference proteome</keyword>
<evidence type="ECO:0000256" key="7">
    <source>
        <dbReference type="ARBA" id="ARBA00053401"/>
    </source>
</evidence>
<evidence type="ECO:0000256" key="1">
    <source>
        <dbReference type="ARBA" id="ARBA00004496"/>
    </source>
</evidence>